<accession>U9UJ20</accession>
<name>U9UJ20_RHIID</name>
<sequence>MEGRHFPRRRNEKLIAINTKIYVNIREVLGSRPIETKEVHCTTAYERKSVNFQWTVTREMVMLEGFKKKLCEYFTFPDGPTIVMNFWSREMRRKRQKKSEIWLLVNFCDCTRHPSTSQAPMKPPITKLSEIRERLNYTRILNGSLQRQFMLKEKDFFYVSNEEIGNAIERSLKFEGLEEAWIISQKKKSFNNNSLEKIKLIFEPPSNNVSLNEEVLKNKAKDCYENDKEG</sequence>
<dbReference type="VEuPathDB" id="FungiDB:RhiirFUN_005170"/>
<protein>
    <submittedName>
        <fullName evidence="1">Uncharacterized protein</fullName>
    </submittedName>
</protein>
<proteinExistence type="predicted"/>
<dbReference type="VEuPathDB" id="FungiDB:RhiirFUN_005171"/>
<dbReference type="AlphaFoldDB" id="U9UJ20"/>
<organism evidence="1">
    <name type="scientific">Rhizophagus irregularis (strain DAOM 181602 / DAOM 197198 / MUCL 43194)</name>
    <name type="common">Arbuscular mycorrhizal fungus</name>
    <name type="synonym">Glomus intraradices</name>
    <dbReference type="NCBI Taxonomy" id="747089"/>
    <lineage>
        <taxon>Eukaryota</taxon>
        <taxon>Fungi</taxon>
        <taxon>Fungi incertae sedis</taxon>
        <taxon>Mucoromycota</taxon>
        <taxon>Glomeromycotina</taxon>
        <taxon>Glomeromycetes</taxon>
        <taxon>Glomerales</taxon>
        <taxon>Glomeraceae</taxon>
        <taxon>Rhizophagus</taxon>
    </lineage>
</organism>
<reference evidence="1" key="1">
    <citation type="submission" date="2013-07" db="EMBL/GenBank/DDBJ databases">
        <title>The genome of an arbuscular mycorrhizal fungus provides insights into the evolution of the oldest plant symbiosis.</title>
        <authorList>
            <consortium name="DOE Joint Genome Institute"/>
            <person name="Tisserant E."/>
            <person name="Malbreil M."/>
            <person name="Kuo A."/>
            <person name="Kohler A."/>
            <person name="Symeonidi A."/>
            <person name="Balestrini R."/>
            <person name="Charron P."/>
            <person name="Duensing N."/>
            <person name="Frei-dit-Frey N."/>
            <person name="Gianinazzi-Pearson V."/>
            <person name="Gilbert B."/>
            <person name="Handa Y."/>
            <person name="Hijri M."/>
            <person name="Kaul R."/>
            <person name="Kawaguchi M."/>
            <person name="Krajinski F."/>
            <person name="Lammers P."/>
            <person name="Lapierre D."/>
            <person name="Masclaux F.G."/>
            <person name="Murat C."/>
            <person name="Morin E."/>
            <person name="Ndikumana S."/>
            <person name="Pagni M."/>
            <person name="Petitpierre D."/>
            <person name="Requena N."/>
            <person name="Rosikiewicz P."/>
            <person name="Riley R."/>
            <person name="Saito K."/>
            <person name="San Clemente H."/>
            <person name="Shapiro H."/>
            <person name="van Tuinen D."/>
            <person name="Becard G."/>
            <person name="Bonfante P."/>
            <person name="Paszkowski U."/>
            <person name="Shachar-Hill Y."/>
            <person name="Young J.P."/>
            <person name="Sanders I.R."/>
            <person name="Henrissat B."/>
            <person name="Rensing S.A."/>
            <person name="Grigoriev I.V."/>
            <person name="Corradi N."/>
            <person name="Roux C."/>
            <person name="Martin F."/>
        </authorList>
    </citation>
    <scope>NUCLEOTIDE SEQUENCE</scope>
    <source>
        <strain evidence="1">DAOM 197198</strain>
    </source>
</reference>
<dbReference type="EMBL" id="KI281861">
    <property type="protein sequence ID" value="ESA15591.1"/>
    <property type="molecule type" value="Genomic_DNA"/>
</dbReference>
<dbReference type="HOGENOM" id="CLU_1205301_0_0_1"/>
<gene>
    <name evidence="1" type="ORF">GLOINDRAFT_23734</name>
</gene>
<evidence type="ECO:0000313" key="1">
    <source>
        <dbReference type="EMBL" id="ESA15591.1"/>
    </source>
</evidence>